<gene>
    <name evidence="3" type="ORF">CUT44_01005</name>
    <name evidence="2" type="ORF">CUT44_09260</name>
</gene>
<evidence type="ECO:0000259" key="1">
    <source>
        <dbReference type="Pfam" id="PF04073"/>
    </source>
</evidence>
<evidence type="ECO:0000313" key="2">
    <source>
        <dbReference type="EMBL" id="PJE97881.1"/>
    </source>
</evidence>
<accession>A0A2M8M101</accession>
<dbReference type="InterPro" id="IPR036754">
    <property type="entry name" value="YbaK/aa-tRNA-synt-asso_dom_sf"/>
</dbReference>
<dbReference type="EMBL" id="PGGW01000038">
    <property type="protein sequence ID" value="PJE97881.1"/>
    <property type="molecule type" value="Genomic_DNA"/>
</dbReference>
<proteinExistence type="predicted"/>
<comment type="caution">
    <text evidence="2">The sequence shown here is derived from an EMBL/GenBank/DDBJ whole genome shotgun (WGS) entry which is preliminary data.</text>
</comment>
<dbReference type="SUPFAM" id="SSF55826">
    <property type="entry name" value="YbaK/ProRS associated domain"/>
    <property type="match status" value="1"/>
</dbReference>
<dbReference type="RefSeq" id="WP_100200170.1">
    <property type="nucleotide sequence ID" value="NZ_PGGW01000008.1"/>
</dbReference>
<dbReference type="Proteomes" id="UP000230407">
    <property type="component" value="Unassembled WGS sequence"/>
</dbReference>
<dbReference type="GO" id="GO:0002161">
    <property type="term" value="F:aminoacyl-tRNA deacylase activity"/>
    <property type="evidence" value="ECO:0007669"/>
    <property type="project" value="InterPro"/>
</dbReference>
<evidence type="ECO:0000313" key="4">
    <source>
        <dbReference type="Proteomes" id="UP000230407"/>
    </source>
</evidence>
<dbReference type="Pfam" id="PF04073">
    <property type="entry name" value="tRNA_edit"/>
    <property type="match status" value="1"/>
</dbReference>
<reference evidence="2 4" key="1">
    <citation type="submission" date="2017-11" db="EMBL/GenBank/DDBJ databases">
        <title>Streptomyces carmine sp. nov., a novel actinomycete isolated from Sophora alopecuroides in Xinjiang, China.</title>
        <authorList>
            <person name="Wang Y."/>
            <person name="Luo X."/>
            <person name="Wan C."/>
            <person name="Zhang L."/>
        </authorList>
    </citation>
    <scope>NUCLEOTIDE SEQUENCE [LARGE SCALE GENOMIC DNA]</scope>
    <source>
        <strain evidence="2 4">TRM SA0054</strain>
    </source>
</reference>
<keyword evidence="4" id="KW-1185">Reference proteome</keyword>
<dbReference type="Gene3D" id="3.90.960.10">
    <property type="entry name" value="YbaK/aminoacyl-tRNA synthetase-associated domain"/>
    <property type="match status" value="1"/>
</dbReference>
<feature type="domain" description="YbaK/aminoacyl-tRNA synthetase-associated" evidence="1">
    <location>
        <begin position="51"/>
        <end position="161"/>
    </location>
</feature>
<name>A0A2M8M101_9ACTN</name>
<protein>
    <recommendedName>
        <fullName evidence="1">YbaK/aminoacyl-tRNA synthetase-associated domain-containing protein</fullName>
    </recommendedName>
</protein>
<dbReference type="EMBL" id="PGGW01000008">
    <property type="protein sequence ID" value="PJF01708.1"/>
    <property type="molecule type" value="Genomic_DNA"/>
</dbReference>
<dbReference type="AlphaFoldDB" id="A0A2M8M101"/>
<sequence>MRAPIGDFTAAWPVAEKLGLLAPPVADALRGPVSAQGVVYVDSDPEDADTARFGEVHGIPPEQSANCVVVAGRRGPETTLAACVVLAHTRADVNRLVRRELGARKASFAPVETAVEASGMEYGGITPVGLPGNWPLLVDAAAAGAAYVVVGSGRRRGKLLVPGGLLARLPGARVLEGLGLPADRGDSPPPGGR</sequence>
<dbReference type="InterPro" id="IPR007214">
    <property type="entry name" value="YbaK/aa-tRNA-synth-assoc-dom"/>
</dbReference>
<evidence type="ECO:0000313" key="3">
    <source>
        <dbReference type="EMBL" id="PJF01708.1"/>
    </source>
</evidence>
<organism evidence="2 4">
    <name type="scientific">Streptomyces carminius</name>
    <dbReference type="NCBI Taxonomy" id="2665496"/>
    <lineage>
        <taxon>Bacteria</taxon>
        <taxon>Bacillati</taxon>
        <taxon>Actinomycetota</taxon>
        <taxon>Actinomycetes</taxon>
        <taxon>Kitasatosporales</taxon>
        <taxon>Streptomycetaceae</taxon>
        <taxon>Streptomyces</taxon>
    </lineage>
</organism>